<reference evidence="2" key="1">
    <citation type="submission" date="2020-05" db="EMBL/GenBank/DDBJ databases">
        <title>WGS assembly of Panicum virgatum.</title>
        <authorList>
            <person name="Lovell J.T."/>
            <person name="Jenkins J."/>
            <person name="Shu S."/>
            <person name="Juenger T.E."/>
            <person name="Schmutz J."/>
        </authorList>
    </citation>
    <scope>NUCLEOTIDE SEQUENCE</scope>
    <source>
        <strain evidence="2">AP13</strain>
    </source>
</reference>
<sequence length="122" mass="12724">MKVRITPQPPPPPSRPSRLTRAPYPPACLQFAAACRALCLASADLPPPCPRPSAISDAAAPSAGLSSPLPAHDEAPSLPQKSDLNPAAPCFLPCRCQVSSSLAAPPILPCRNHQRSILPLPN</sequence>
<protein>
    <submittedName>
        <fullName evidence="2">Uncharacterized protein</fullName>
    </submittedName>
</protein>
<feature type="region of interest" description="Disordered" evidence="1">
    <location>
        <begin position="51"/>
        <end position="82"/>
    </location>
</feature>
<evidence type="ECO:0000313" key="2">
    <source>
        <dbReference type="EMBL" id="KAG2538960.1"/>
    </source>
</evidence>
<feature type="compositionally biased region" description="Low complexity" evidence="1">
    <location>
        <begin position="52"/>
        <end position="70"/>
    </location>
</feature>
<dbReference type="EMBL" id="CM029054">
    <property type="protein sequence ID" value="KAG2538960.1"/>
    <property type="molecule type" value="Genomic_DNA"/>
</dbReference>
<proteinExistence type="predicted"/>
<keyword evidence="3" id="KW-1185">Reference proteome</keyword>
<feature type="region of interest" description="Disordered" evidence="1">
    <location>
        <begin position="1"/>
        <end position="21"/>
    </location>
</feature>
<name>A0A8T0MNU8_PANVG</name>
<dbReference type="PROSITE" id="PS51257">
    <property type="entry name" value="PROKAR_LIPOPROTEIN"/>
    <property type="match status" value="1"/>
</dbReference>
<evidence type="ECO:0000313" key="3">
    <source>
        <dbReference type="Proteomes" id="UP000823388"/>
    </source>
</evidence>
<dbReference type="AlphaFoldDB" id="A0A8T0MNU8"/>
<organism evidence="2 3">
    <name type="scientific">Panicum virgatum</name>
    <name type="common">Blackwell switchgrass</name>
    <dbReference type="NCBI Taxonomy" id="38727"/>
    <lineage>
        <taxon>Eukaryota</taxon>
        <taxon>Viridiplantae</taxon>
        <taxon>Streptophyta</taxon>
        <taxon>Embryophyta</taxon>
        <taxon>Tracheophyta</taxon>
        <taxon>Spermatophyta</taxon>
        <taxon>Magnoliopsida</taxon>
        <taxon>Liliopsida</taxon>
        <taxon>Poales</taxon>
        <taxon>Poaceae</taxon>
        <taxon>PACMAD clade</taxon>
        <taxon>Panicoideae</taxon>
        <taxon>Panicodae</taxon>
        <taxon>Paniceae</taxon>
        <taxon>Panicinae</taxon>
        <taxon>Panicum</taxon>
        <taxon>Panicum sect. Hiantes</taxon>
    </lineage>
</organism>
<evidence type="ECO:0000256" key="1">
    <source>
        <dbReference type="SAM" id="MobiDB-lite"/>
    </source>
</evidence>
<dbReference type="Proteomes" id="UP000823388">
    <property type="component" value="Chromosome 9N"/>
</dbReference>
<comment type="caution">
    <text evidence="2">The sequence shown here is derived from an EMBL/GenBank/DDBJ whole genome shotgun (WGS) entry which is preliminary data.</text>
</comment>
<gene>
    <name evidence="2" type="ORF">PVAP13_9NG403900</name>
</gene>
<accession>A0A8T0MNU8</accession>